<feature type="transmembrane region" description="Helical" evidence="1">
    <location>
        <begin position="188"/>
        <end position="209"/>
    </location>
</feature>
<name>A0A0U5GMZ6_ASPCI</name>
<dbReference type="OrthoDB" id="3599804at2759"/>
<accession>A0A0U5GMZ6</accession>
<organism evidence="2 3">
    <name type="scientific">Aspergillus calidoustus</name>
    <dbReference type="NCBI Taxonomy" id="454130"/>
    <lineage>
        <taxon>Eukaryota</taxon>
        <taxon>Fungi</taxon>
        <taxon>Dikarya</taxon>
        <taxon>Ascomycota</taxon>
        <taxon>Pezizomycotina</taxon>
        <taxon>Eurotiomycetes</taxon>
        <taxon>Eurotiomycetidae</taxon>
        <taxon>Eurotiales</taxon>
        <taxon>Aspergillaceae</taxon>
        <taxon>Aspergillus</taxon>
        <taxon>Aspergillus subgen. Nidulantes</taxon>
    </lineage>
</organism>
<reference evidence="3" key="1">
    <citation type="journal article" date="2016" name="Genome Announc.">
        <title>Draft genome sequences of fungus Aspergillus calidoustus.</title>
        <authorList>
            <person name="Horn F."/>
            <person name="Linde J."/>
            <person name="Mattern D.J."/>
            <person name="Walther G."/>
            <person name="Guthke R."/>
            <person name="Scherlach K."/>
            <person name="Martin K."/>
            <person name="Brakhage A.A."/>
            <person name="Petzke L."/>
            <person name="Valiante V."/>
        </authorList>
    </citation>
    <scope>NUCLEOTIDE SEQUENCE [LARGE SCALE GENOMIC DNA]</scope>
    <source>
        <strain evidence="3">SF006504</strain>
    </source>
</reference>
<feature type="transmembrane region" description="Helical" evidence="1">
    <location>
        <begin position="142"/>
        <end position="161"/>
    </location>
</feature>
<dbReference type="AlphaFoldDB" id="A0A0U5GMZ6"/>
<keyword evidence="3" id="KW-1185">Reference proteome</keyword>
<dbReference type="EMBL" id="CDMC01000006">
    <property type="protein sequence ID" value="CEN60949.1"/>
    <property type="molecule type" value="Genomic_DNA"/>
</dbReference>
<evidence type="ECO:0000313" key="2">
    <source>
        <dbReference type="EMBL" id="CEN60949.1"/>
    </source>
</evidence>
<evidence type="ECO:0000256" key="1">
    <source>
        <dbReference type="SAM" id="Phobius"/>
    </source>
</evidence>
<protein>
    <submittedName>
        <fullName evidence="2">Uncharacterized protein</fullName>
    </submittedName>
</protein>
<dbReference type="Proteomes" id="UP000054771">
    <property type="component" value="Unassembled WGS sequence"/>
</dbReference>
<proteinExistence type="predicted"/>
<keyword evidence="1" id="KW-0812">Transmembrane</keyword>
<gene>
    <name evidence="2" type="ORF">ASPCAL07620</name>
</gene>
<feature type="transmembrane region" description="Helical" evidence="1">
    <location>
        <begin position="84"/>
        <end position="108"/>
    </location>
</feature>
<keyword evidence="1" id="KW-1133">Transmembrane helix</keyword>
<evidence type="ECO:0000313" key="3">
    <source>
        <dbReference type="Proteomes" id="UP000054771"/>
    </source>
</evidence>
<feature type="transmembrane region" description="Helical" evidence="1">
    <location>
        <begin position="221"/>
        <end position="242"/>
    </location>
</feature>
<sequence>MASTVNDDAKDLIDLAIKDAVRAKITEIVFSNLGHSPRPYLNDEHWERLKEEIERMWHRDRTPGSQPHEDNLWVYLTSAEWMNWYYTFFQAVIGVASIGAGFTFSVIVSPLEPPPSTNLDGQPPPEAEQTRQLNHVRRCLSISWLLFVLSLAWASSAALTINNNKTRVMEIFDSANWDRLYRGLHNPLMLALSTATLVGILLPVMAFGASAEAVRAYQGGTGLAAIVLLALGASILVMFWVLQNL</sequence>
<keyword evidence="1" id="KW-0472">Membrane</keyword>